<evidence type="ECO:0000256" key="5">
    <source>
        <dbReference type="ARBA" id="ARBA00022989"/>
    </source>
</evidence>
<dbReference type="GO" id="GO:0030091">
    <property type="term" value="P:protein repair"/>
    <property type="evidence" value="ECO:0007669"/>
    <property type="project" value="UniProtKB-UniRule"/>
</dbReference>
<keyword evidence="8" id="KW-0479">Metal-binding</keyword>
<keyword evidence="6 8" id="KW-0408">Iron</keyword>
<dbReference type="GO" id="GO:0016679">
    <property type="term" value="F:oxidoreductase activity, acting on diphenols and related substances as donors"/>
    <property type="evidence" value="ECO:0007669"/>
    <property type="project" value="TreeGrafter"/>
</dbReference>
<keyword evidence="5 8" id="KW-1133">Transmembrane helix</keyword>
<dbReference type="GO" id="GO:0046872">
    <property type="term" value="F:metal ion binding"/>
    <property type="evidence" value="ECO:0007669"/>
    <property type="project" value="UniProtKB-KW"/>
</dbReference>
<dbReference type="Pfam" id="PF01794">
    <property type="entry name" value="Ferric_reduct"/>
    <property type="match status" value="1"/>
</dbReference>
<evidence type="ECO:0000256" key="6">
    <source>
        <dbReference type="ARBA" id="ARBA00023004"/>
    </source>
</evidence>
<dbReference type="PANTHER" id="PTHR36964:SF1">
    <property type="entry name" value="PROTEIN-METHIONINE-SULFOXIDE REDUCTASE HEME-BINDING SUBUNIT MSRQ"/>
    <property type="match status" value="1"/>
</dbReference>
<dbReference type="GO" id="GO:0005886">
    <property type="term" value="C:plasma membrane"/>
    <property type="evidence" value="ECO:0007669"/>
    <property type="project" value="UniProtKB-SubCell"/>
</dbReference>
<proteinExistence type="inferred from homology"/>
<comment type="subcellular location">
    <subcellularLocation>
        <location evidence="8">Cell membrane</location>
        <topology evidence="8">Multi-pass membrane protein</topology>
    </subcellularLocation>
    <subcellularLocation>
        <location evidence="1">Membrane</location>
        <topology evidence="1">Multi-pass membrane protein</topology>
    </subcellularLocation>
</comment>
<dbReference type="Proteomes" id="UP000242502">
    <property type="component" value="Unassembled WGS sequence"/>
</dbReference>
<sequence>MLKGVFVNGVGIAKSLVLLVCFLHVCYLIVGVLQGYLGANPIESLTHTTGEWGLFFLWLALSITPLRRLFHWNFLVHFRRMLGLCSFVYITAHFSIFIVFDHFFFLPSILEDIIERPYISVGFLAFVLMIPLAITSWSVIQRKLGRYWKRLHQSVYVVAILGVIHYWWLVKADILSPLLYGMVLLVLLGVRAYFFYRKNIRV</sequence>
<dbReference type="GO" id="GO:0009055">
    <property type="term" value="F:electron transfer activity"/>
    <property type="evidence" value="ECO:0007669"/>
    <property type="project" value="UniProtKB-UniRule"/>
</dbReference>
<keyword evidence="8" id="KW-0249">Electron transport</keyword>
<dbReference type="InterPro" id="IPR013130">
    <property type="entry name" value="Fe3_Rdtase_TM_dom"/>
</dbReference>
<dbReference type="STRING" id="62101.AB835_12470"/>
<evidence type="ECO:0000256" key="1">
    <source>
        <dbReference type="ARBA" id="ARBA00004141"/>
    </source>
</evidence>
<organism evidence="10 11">
    <name type="scientific">Candidatus Endobugula sertula</name>
    <name type="common">Bugula neritina bacterial symbiont</name>
    <dbReference type="NCBI Taxonomy" id="62101"/>
    <lineage>
        <taxon>Bacteria</taxon>
        <taxon>Pseudomonadati</taxon>
        <taxon>Pseudomonadota</taxon>
        <taxon>Gammaproteobacteria</taxon>
        <taxon>Cellvibrionales</taxon>
        <taxon>Cellvibrionaceae</taxon>
        <taxon>Candidatus Endobugula</taxon>
    </lineage>
</organism>
<feature type="transmembrane region" description="Helical" evidence="8">
    <location>
        <begin position="52"/>
        <end position="70"/>
    </location>
</feature>
<keyword evidence="8" id="KW-0288">FMN</keyword>
<comment type="function">
    <text evidence="8">Part of the MsrPQ system that repairs oxidized periplasmic proteins containing methionine sulfoxide residues (Met-O), using respiratory chain electrons. Thus protects these proteins from oxidative-stress damage caused by reactive species of oxygen and chlorine generated by the host defense mechanisms. MsrPQ is essential for the maintenance of envelope integrity under bleach stress, rescuing a wide series of structurally unrelated periplasmic proteins from methionine oxidation. MsrQ provides electrons for reduction to the reductase catalytic subunit MsrP, using the quinone pool of the respiratory chain.</text>
</comment>
<comment type="subunit">
    <text evidence="8">Heterodimer of a catalytic subunit (MsrP) and a heme-binding subunit (MsrQ).</text>
</comment>
<dbReference type="EMBL" id="MDLC01000054">
    <property type="protein sequence ID" value="ODS22747.1"/>
    <property type="molecule type" value="Genomic_DNA"/>
</dbReference>
<evidence type="ECO:0000313" key="11">
    <source>
        <dbReference type="Proteomes" id="UP000242502"/>
    </source>
</evidence>
<keyword evidence="7 8" id="KW-0472">Membrane</keyword>
<dbReference type="GO" id="GO:0010181">
    <property type="term" value="F:FMN binding"/>
    <property type="evidence" value="ECO:0007669"/>
    <property type="project" value="UniProtKB-UniRule"/>
</dbReference>
<comment type="caution">
    <text evidence="10">The sequence shown here is derived from an EMBL/GenBank/DDBJ whole genome shotgun (WGS) entry which is preliminary data.</text>
</comment>
<evidence type="ECO:0000256" key="7">
    <source>
        <dbReference type="ARBA" id="ARBA00023136"/>
    </source>
</evidence>
<evidence type="ECO:0000256" key="3">
    <source>
        <dbReference type="ARBA" id="ARBA00022617"/>
    </source>
</evidence>
<keyword evidence="2 8" id="KW-0813">Transport</keyword>
<evidence type="ECO:0000256" key="2">
    <source>
        <dbReference type="ARBA" id="ARBA00022448"/>
    </source>
</evidence>
<dbReference type="HAMAP" id="MF_01207">
    <property type="entry name" value="MsrQ"/>
    <property type="match status" value="1"/>
</dbReference>
<feature type="transmembrane region" description="Helical" evidence="8">
    <location>
        <begin position="82"/>
        <end position="106"/>
    </location>
</feature>
<name>A0A1D2QMF6_9GAMM</name>
<evidence type="ECO:0000256" key="8">
    <source>
        <dbReference type="HAMAP-Rule" id="MF_01207"/>
    </source>
</evidence>
<comment type="cofactor">
    <cofactor evidence="8">
        <name>FMN</name>
        <dbReference type="ChEBI" id="CHEBI:58210"/>
    </cofactor>
    <text evidence="8">Binds 1 FMN per subunit.</text>
</comment>
<comment type="similarity">
    <text evidence="8">Belongs to the MsrQ family.</text>
</comment>
<reference evidence="10 11" key="1">
    <citation type="journal article" date="2016" name="Appl. Environ. Microbiol.">
        <title>Lack of Overt Genome Reduction in the Bryostatin-Producing Bryozoan Symbiont "Candidatus Endobugula sertula".</title>
        <authorList>
            <person name="Miller I.J."/>
            <person name="Vanee N."/>
            <person name="Fong S.S."/>
            <person name="Lim-Fong G.E."/>
            <person name="Kwan J.C."/>
        </authorList>
    </citation>
    <scope>NUCLEOTIDE SEQUENCE [LARGE SCALE GENOMIC DNA]</scope>
    <source>
        <strain evidence="10">AB1-4</strain>
    </source>
</reference>
<feature type="transmembrane region" description="Helical" evidence="8">
    <location>
        <begin position="151"/>
        <end position="168"/>
    </location>
</feature>
<feature type="domain" description="Ferric oxidoreductase" evidence="9">
    <location>
        <begin position="54"/>
        <end position="163"/>
    </location>
</feature>
<evidence type="ECO:0000259" key="9">
    <source>
        <dbReference type="Pfam" id="PF01794"/>
    </source>
</evidence>
<protein>
    <recommendedName>
        <fullName evidence="8">Protein-methionine-sulfoxide reductase heme-binding subunit MsrQ</fullName>
    </recommendedName>
    <alternativeName>
        <fullName evidence="8">Flavocytochrome MsrQ</fullName>
    </alternativeName>
</protein>
<gene>
    <name evidence="8" type="primary">msrQ</name>
    <name evidence="10" type="ORF">AB835_12470</name>
</gene>
<dbReference type="GO" id="GO:0020037">
    <property type="term" value="F:heme binding"/>
    <property type="evidence" value="ECO:0007669"/>
    <property type="project" value="UniProtKB-UniRule"/>
</dbReference>
<evidence type="ECO:0000256" key="4">
    <source>
        <dbReference type="ARBA" id="ARBA00022692"/>
    </source>
</evidence>
<feature type="transmembrane region" description="Helical" evidence="8">
    <location>
        <begin position="12"/>
        <end position="32"/>
    </location>
</feature>
<dbReference type="InterPro" id="IPR022837">
    <property type="entry name" value="MsrQ-like"/>
</dbReference>
<keyword evidence="3 8" id="KW-0349">Heme</keyword>
<keyword evidence="8" id="KW-1003">Cell membrane</keyword>
<dbReference type="PANTHER" id="PTHR36964">
    <property type="entry name" value="PROTEIN-METHIONINE-SULFOXIDE REDUCTASE HEME-BINDING SUBUNIT MSRQ"/>
    <property type="match status" value="1"/>
</dbReference>
<keyword evidence="8" id="KW-0285">Flavoprotein</keyword>
<keyword evidence="4 8" id="KW-0812">Transmembrane</keyword>
<accession>A0A1D2QMF6</accession>
<feature type="transmembrane region" description="Helical" evidence="8">
    <location>
        <begin position="174"/>
        <end position="196"/>
    </location>
</feature>
<feature type="transmembrane region" description="Helical" evidence="8">
    <location>
        <begin position="118"/>
        <end position="139"/>
    </location>
</feature>
<dbReference type="AlphaFoldDB" id="A0A1D2QMF6"/>
<evidence type="ECO:0000313" key="10">
    <source>
        <dbReference type="EMBL" id="ODS22747.1"/>
    </source>
</evidence>
<comment type="cofactor">
    <cofactor evidence="8">
        <name>heme b</name>
        <dbReference type="ChEBI" id="CHEBI:60344"/>
    </cofactor>
    <text evidence="8">Binds 1 heme b (iron(II)-protoporphyrin IX) group per subunit.</text>
</comment>